<keyword evidence="2" id="KW-1185">Reference proteome</keyword>
<evidence type="ECO:0000313" key="2">
    <source>
        <dbReference type="Proteomes" id="UP000184275"/>
    </source>
</evidence>
<reference evidence="2" key="1">
    <citation type="submission" date="2016-11" db="EMBL/GenBank/DDBJ databases">
        <authorList>
            <person name="Varghese N."/>
            <person name="Submissions S."/>
        </authorList>
    </citation>
    <scope>NUCLEOTIDE SEQUENCE [LARGE SCALE GENOMIC DNA]</scope>
    <source>
        <strain evidence="2">UWOS</strain>
    </source>
</reference>
<dbReference type="Proteomes" id="UP000184275">
    <property type="component" value="Unassembled WGS sequence"/>
</dbReference>
<protein>
    <submittedName>
        <fullName evidence="1">Uncharacterized protein</fullName>
    </submittedName>
</protein>
<evidence type="ECO:0000313" key="1">
    <source>
        <dbReference type="EMBL" id="SHK26066.1"/>
    </source>
</evidence>
<proteinExistence type="predicted"/>
<name>A0A1M6R107_9BACT</name>
<sequence length="157" mass="19189">MENCYKRMPNDVEMPAVSDDQQAFLMEERAFADIYKARRERRERILRESVPLFIRNRDRIFANEKMARCHIDCIRFGLAYSGEWKMPVAFLGGLLRLWENPLFRKWIFAVVLESWRAVGESRFRVFRKCLRLLLFDGRLRRMPLQFYSHRRYSWNEN</sequence>
<accession>A0A1M6R107</accession>
<dbReference type="AlphaFoldDB" id="A0A1M6R107"/>
<dbReference type="EMBL" id="FRAW01000003">
    <property type="protein sequence ID" value="SHK26066.1"/>
    <property type="molecule type" value="Genomic_DNA"/>
</dbReference>
<organism evidence="1 2">
    <name type="scientific">Fibrobacter intestinalis</name>
    <dbReference type="NCBI Taxonomy" id="28122"/>
    <lineage>
        <taxon>Bacteria</taxon>
        <taxon>Pseudomonadati</taxon>
        <taxon>Fibrobacterota</taxon>
        <taxon>Fibrobacteria</taxon>
        <taxon>Fibrobacterales</taxon>
        <taxon>Fibrobacteraceae</taxon>
        <taxon>Fibrobacter</taxon>
    </lineage>
</organism>
<gene>
    <name evidence="1" type="ORF">SAMN05720469_10371</name>
</gene>